<dbReference type="InterPro" id="IPR051541">
    <property type="entry name" value="PTS_SugarTrans_NitroReg"/>
</dbReference>
<dbReference type="InterPro" id="IPR003743">
    <property type="entry name" value="Zf-RING_7"/>
</dbReference>
<dbReference type="InterPro" id="IPR016152">
    <property type="entry name" value="PTrfase/Anion_transptr"/>
</dbReference>
<proteinExistence type="predicted"/>
<dbReference type="PANTHER" id="PTHR47738:SF2">
    <property type="entry name" value="PTS SYSTEM FRUCTOSE-LIKE EIIA COMPONENT"/>
    <property type="match status" value="1"/>
</dbReference>
<dbReference type="Pfam" id="PF00359">
    <property type="entry name" value="PTS_EIIA_2"/>
    <property type="match status" value="1"/>
</dbReference>
<keyword evidence="1" id="KW-0472">Membrane</keyword>
<evidence type="ECO:0000313" key="4">
    <source>
        <dbReference type="Proteomes" id="UP000346198"/>
    </source>
</evidence>
<dbReference type="RefSeq" id="WP_136061554.1">
    <property type="nucleotide sequence ID" value="NZ_CAAHFH010000001.1"/>
</dbReference>
<dbReference type="Pfam" id="PF02591">
    <property type="entry name" value="Zn_ribbon_9"/>
    <property type="match status" value="1"/>
</dbReference>
<keyword evidence="1" id="KW-0812">Transmembrane</keyword>
<sequence>MTTTHSLINQLIQLQELVVANMQKKVSMPNARLEELGKSIELLSADLPQQVRSHFNRLVQKHPEAIVPVANELCTGCGMGLTKSMVQSVHKAEDLNRCPNCARFLYYPEQLISRERVSRSYGAVRKKGVSRFTSPELMMVSLKGTTPEEVLGEICSRMAEENFVDDGAHLLDLALQREAIISTAVDNSLAFPHVRGVEGGGLSMAVGIHKKGVKFGGPGRTLTRIFFFVVIPTATSAFYLKLISGLSRTFREKGASEALLAAATEEELWKALIKATKKTFK</sequence>
<evidence type="ECO:0000256" key="1">
    <source>
        <dbReference type="SAM" id="Phobius"/>
    </source>
</evidence>
<dbReference type="InterPro" id="IPR002178">
    <property type="entry name" value="PTS_EIIA_type-2_dom"/>
</dbReference>
<organism evidence="3 4">
    <name type="scientific">Pontiella sulfatireligans</name>
    <dbReference type="NCBI Taxonomy" id="2750658"/>
    <lineage>
        <taxon>Bacteria</taxon>
        <taxon>Pseudomonadati</taxon>
        <taxon>Kiritimatiellota</taxon>
        <taxon>Kiritimatiellia</taxon>
        <taxon>Kiritimatiellales</taxon>
        <taxon>Pontiellaceae</taxon>
        <taxon>Pontiella</taxon>
    </lineage>
</organism>
<protein>
    <submittedName>
        <fullName evidence="3">PTS system mannose-specific EIIBCA component</fullName>
    </submittedName>
</protein>
<dbReference type="AlphaFoldDB" id="A0A6C2UIR6"/>
<gene>
    <name evidence="3" type="primary">manP_2</name>
    <name evidence="3" type="ORF">SCARR_02172</name>
</gene>
<feature type="domain" description="PTS EIIA type-2" evidence="2">
    <location>
        <begin position="131"/>
        <end position="275"/>
    </location>
</feature>
<dbReference type="Proteomes" id="UP000346198">
    <property type="component" value="Unassembled WGS sequence"/>
</dbReference>
<feature type="transmembrane region" description="Helical" evidence="1">
    <location>
        <begin position="225"/>
        <end position="243"/>
    </location>
</feature>
<keyword evidence="1" id="KW-1133">Transmembrane helix</keyword>
<dbReference type="SUPFAM" id="SSF55804">
    <property type="entry name" value="Phoshotransferase/anion transport protein"/>
    <property type="match status" value="1"/>
</dbReference>
<keyword evidence="4" id="KW-1185">Reference proteome</keyword>
<dbReference type="PANTHER" id="PTHR47738">
    <property type="entry name" value="PTS SYSTEM FRUCTOSE-LIKE EIIA COMPONENT-RELATED"/>
    <property type="match status" value="1"/>
</dbReference>
<evidence type="ECO:0000259" key="2">
    <source>
        <dbReference type="PROSITE" id="PS51094"/>
    </source>
</evidence>
<evidence type="ECO:0000313" key="3">
    <source>
        <dbReference type="EMBL" id="VGO20112.1"/>
    </source>
</evidence>
<dbReference type="EMBL" id="CAAHFH010000001">
    <property type="protein sequence ID" value="VGO20112.1"/>
    <property type="molecule type" value="Genomic_DNA"/>
</dbReference>
<reference evidence="3 4" key="1">
    <citation type="submission" date="2019-04" db="EMBL/GenBank/DDBJ databases">
        <authorList>
            <person name="Van Vliet M D."/>
        </authorList>
    </citation>
    <scope>NUCLEOTIDE SEQUENCE [LARGE SCALE GENOMIC DNA]</scope>
    <source>
        <strain evidence="3 4">F21</strain>
    </source>
</reference>
<dbReference type="Gene3D" id="1.10.287.1490">
    <property type="match status" value="1"/>
</dbReference>
<dbReference type="Gene3D" id="3.40.930.10">
    <property type="entry name" value="Mannitol-specific EII, Chain A"/>
    <property type="match status" value="1"/>
</dbReference>
<accession>A0A6C2UIR6</accession>
<dbReference type="PROSITE" id="PS51094">
    <property type="entry name" value="PTS_EIIA_TYPE_2"/>
    <property type="match status" value="1"/>
</dbReference>
<name>A0A6C2UIR6_9BACT</name>